<evidence type="ECO:0000313" key="6">
    <source>
        <dbReference type="EMBL" id="NVE93860.1"/>
    </source>
</evidence>
<keyword evidence="4" id="KW-0812">Transmembrane</keyword>
<dbReference type="InterPro" id="IPR018060">
    <property type="entry name" value="HTH_AraC"/>
</dbReference>
<evidence type="ECO:0000256" key="4">
    <source>
        <dbReference type="SAM" id="Phobius"/>
    </source>
</evidence>
<reference evidence="6 7" key="1">
    <citation type="submission" date="2020-06" db="EMBL/GenBank/DDBJ databases">
        <title>Altererythrobacter lutimaris sp. nov., a marine bacterium isolated from a tidal flat.</title>
        <authorList>
            <person name="Kim D."/>
            <person name="Yoo Y."/>
            <person name="Kim J.-J."/>
        </authorList>
    </citation>
    <scope>NUCLEOTIDE SEQUENCE [LARGE SCALE GENOMIC DNA]</scope>
    <source>
        <strain evidence="6 7">JGD-16</strain>
    </source>
</reference>
<dbReference type="EMBL" id="JABWTA010000001">
    <property type="protein sequence ID" value="NVE93860.1"/>
    <property type="molecule type" value="Genomic_DNA"/>
</dbReference>
<dbReference type="AlphaFoldDB" id="A0A850H8K7"/>
<dbReference type="GO" id="GO:0003700">
    <property type="term" value="F:DNA-binding transcription factor activity"/>
    <property type="evidence" value="ECO:0007669"/>
    <property type="project" value="InterPro"/>
</dbReference>
<gene>
    <name evidence="6" type="ORF">HUO12_03005</name>
</gene>
<feature type="transmembrane region" description="Helical" evidence="4">
    <location>
        <begin position="191"/>
        <end position="212"/>
    </location>
</feature>
<keyword evidence="1" id="KW-0805">Transcription regulation</keyword>
<feature type="transmembrane region" description="Helical" evidence="4">
    <location>
        <begin position="98"/>
        <end position="119"/>
    </location>
</feature>
<dbReference type="Proteomes" id="UP000546031">
    <property type="component" value="Unassembled WGS sequence"/>
</dbReference>
<feature type="transmembrane region" description="Helical" evidence="4">
    <location>
        <begin position="66"/>
        <end position="86"/>
    </location>
</feature>
<evidence type="ECO:0000259" key="5">
    <source>
        <dbReference type="PROSITE" id="PS01124"/>
    </source>
</evidence>
<sequence length="346" mass="38639">MLPLIPTLAALATFLAVLMGAFLMLVPSRMRLANIALALFLLATAVDISGWFMGDWWAANPSIDQFRVAIAFAQMPLFTGYIWLNCFHREAIHPRDALHFLPAVATLAAVAADVSLPYLRALFELQYAAYMALAIYALWRVRSAMTEHYTGSSANWNWLAVIVACSLVAHTLFVVRTVFAAGLHAELLQPLQTTATCLVLAITVLFALQAMLNPGLFRTQDRLLASVSNPADNHSQGEQDQRLLAFMEEHRPYLDPDLSLDRLARRSGVTAKEISVLINQRHGVHFFDFINRYRIEHAKRLLVETDQTVTEILFASGFNAKSSFNSAFRKHASTTPSMFRKENGTK</sequence>
<keyword evidence="4" id="KW-1133">Transmembrane helix</keyword>
<feature type="transmembrane region" description="Helical" evidence="4">
    <location>
        <begin position="125"/>
        <end position="142"/>
    </location>
</feature>
<dbReference type="Pfam" id="PF12833">
    <property type="entry name" value="HTH_18"/>
    <property type="match status" value="1"/>
</dbReference>
<protein>
    <submittedName>
        <fullName evidence="6">Helix-turn-helix transcriptional regulator</fullName>
    </submittedName>
</protein>
<dbReference type="SUPFAM" id="SSF46689">
    <property type="entry name" value="Homeodomain-like"/>
    <property type="match status" value="1"/>
</dbReference>
<proteinExistence type="predicted"/>
<dbReference type="Gene3D" id="1.10.10.60">
    <property type="entry name" value="Homeodomain-like"/>
    <property type="match status" value="2"/>
</dbReference>
<evidence type="ECO:0000313" key="7">
    <source>
        <dbReference type="Proteomes" id="UP000546031"/>
    </source>
</evidence>
<accession>A0A850H8K7</accession>
<dbReference type="PROSITE" id="PS01124">
    <property type="entry name" value="HTH_ARAC_FAMILY_2"/>
    <property type="match status" value="1"/>
</dbReference>
<evidence type="ECO:0000256" key="3">
    <source>
        <dbReference type="ARBA" id="ARBA00023163"/>
    </source>
</evidence>
<keyword evidence="4" id="KW-0472">Membrane</keyword>
<comment type="caution">
    <text evidence="6">The sequence shown here is derived from an EMBL/GenBank/DDBJ whole genome shotgun (WGS) entry which is preliminary data.</text>
</comment>
<keyword evidence="7" id="KW-1185">Reference proteome</keyword>
<feature type="domain" description="HTH araC/xylS-type" evidence="5">
    <location>
        <begin position="241"/>
        <end position="342"/>
    </location>
</feature>
<feature type="transmembrane region" description="Helical" evidence="4">
    <location>
        <begin position="6"/>
        <end position="25"/>
    </location>
</feature>
<keyword evidence="3" id="KW-0804">Transcription</keyword>
<feature type="transmembrane region" description="Helical" evidence="4">
    <location>
        <begin position="154"/>
        <end position="179"/>
    </location>
</feature>
<evidence type="ECO:0000256" key="2">
    <source>
        <dbReference type="ARBA" id="ARBA00023125"/>
    </source>
</evidence>
<dbReference type="SMART" id="SM00342">
    <property type="entry name" value="HTH_ARAC"/>
    <property type="match status" value="1"/>
</dbReference>
<dbReference type="GO" id="GO:0043565">
    <property type="term" value="F:sequence-specific DNA binding"/>
    <property type="evidence" value="ECO:0007669"/>
    <property type="project" value="InterPro"/>
</dbReference>
<dbReference type="InterPro" id="IPR009057">
    <property type="entry name" value="Homeodomain-like_sf"/>
</dbReference>
<keyword evidence="2" id="KW-0238">DNA-binding</keyword>
<organism evidence="6 7">
    <name type="scientific">Altererythrobacter lutimaris</name>
    <dbReference type="NCBI Taxonomy" id="2743979"/>
    <lineage>
        <taxon>Bacteria</taxon>
        <taxon>Pseudomonadati</taxon>
        <taxon>Pseudomonadota</taxon>
        <taxon>Alphaproteobacteria</taxon>
        <taxon>Sphingomonadales</taxon>
        <taxon>Erythrobacteraceae</taxon>
        <taxon>Altererythrobacter</taxon>
    </lineage>
</organism>
<dbReference type="PANTHER" id="PTHR43280:SF29">
    <property type="entry name" value="ARAC-FAMILY TRANSCRIPTIONAL REGULATOR"/>
    <property type="match status" value="1"/>
</dbReference>
<evidence type="ECO:0000256" key="1">
    <source>
        <dbReference type="ARBA" id="ARBA00023015"/>
    </source>
</evidence>
<dbReference type="InterPro" id="IPR018062">
    <property type="entry name" value="HTH_AraC-typ_CS"/>
</dbReference>
<dbReference type="PROSITE" id="PS00041">
    <property type="entry name" value="HTH_ARAC_FAMILY_1"/>
    <property type="match status" value="1"/>
</dbReference>
<name>A0A850H8K7_9SPHN</name>
<feature type="transmembrane region" description="Helical" evidence="4">
    <location>
        <begin position="32"/>
        <end position="54"/>
    </location>
</feature>
<dbReference type="RefSeq" id="WP_176272197.1">
    <property type="nucleotide sequence ID" value="NZ_JABWTA010000001.1"/>
</dbReference>
<dbReference type="PANTHER" id="PTHR43280">
    <property type="entry name" value="ARAC-FAMILY TRANSCRIPTIONAL REGULATOR"/>
    <property type="match status" value="1"/>
</dbReference>